<name>K2JU89_9GAMM</name>
<protein>
    <submittedName>
        <fullName evidence="1">Uncharacterized protein</fullName>
    </submittedName>
</protein>
<comment type="caution">
    <text evidence="1">The sequence shown here is derived from an EMBL/GenBank/DDBJ whole genome shotgun (WGS) entry which is preliminary data.</text>
</comment>
<dbReference type="Proteomes" id="UP000014115">
    <property type="component" value="Unassembled WGS sequence"/>
</dbReference>
<dbReference type="eggNOG" id="ENOG5033DQT">
    <property type="taxonomic scope" value="Bacteria"/>
</dbReference>
<reference evidence="1 2" key="1">
    <citation type="journal article" date="2012" name="J. Bacteriol.">
        <title>Genome Sequence of Idiomarina xiamenensis Type Strain 10-D-4.</title>
        <authorList>
            <person name="Lai Q."/>
            <person name="Wang L."/>
            <person name="Wang W."/>
            <person name="Shao Z."/>
        </authorList>
    </citation>
    <scope>NUCLEOTIDE SEQUENCE [LARGE SCALE GENOMIC DNA]</scope>
    <source>
        <strain evidence="1 2">10-D-4</strain>
    </source>
</reference>
<keyword evidence="2" id="KW-1185">Reference proteome</keyword>
<proteinExistence type="predicted"/>
<gene>
    <name evidence="1" type="ORF">A10D4_02152</name>
</gene>
<accession>K2JU89</accession>
<evidence type="ECO:0000313" key="1">
    <source>
        <dbReference type="EMBL" id="EKE87006.1"/>
    </source>
</evidence>
<organism evidence="1 2">
    <name type="scientific">Idiomarina xiamenensis 10-D-4</name>
    <dbReference type="NCBI Taxonomy" id="740709"/>
    <lineage>
        <taxon>Bacteria</taxon>
        <taxon>Pseudomonadati</taxon>
        <taxon>Pseudomonadota</taxon>
        <taxon>Gammaproteobacteria</taxon>
        <taxon>Alteromonadales</taxon>
        <taxon>Idiomarinaceae</taxon>
        <taxon>Idiomarina</taxon>
    </lineage>
</organism>
<sequence length="196" mass="21775">MTYIKRLHWVSYSLSSSVDETGCGAKTVKPLVKTAVQALNRLLSFSFAALVLAGCQPKSDMPDAVTKDAPDWVTDEAICQPQQLRHGCDIGGAWQLQLTPSYAPAERTLQLHLSYQGQETDADLAISRSYLTGMNMYMGKLPVVWRTEQQQGYQAELRLGLCAEPYMHWQLVIETITGQRITAEFVGYPPAFSALD</sequence>
<dbReference type="AlphaFoldDB" id="K2JU89"/>
<dbReference type="EMBL" id="AMRG01000002">
    <property type="protein sequence ID" value="EKE87006.1"/>
    <property type="molecule type" value="Genomic_DNA"/>
</dbReference>
<evidence type="ECO:0000313" key="2">
    <source>
        <dbReference type="Proteomes" id="UP000014115"/>
    </source>
</evidence>
<dbReference type="STRING" id="740709.A10D4_02152"/>
<dbReference type="PATRIC" id="fig|740709.3.peg.433"/>